<organism evidence="2 3">
    <name type="scientific">Lentzea roselyniae</name>
    <dbReference type="NCBI Taxonomy" id="531940"/>
    <lineage>
        <taxon>Bacteria</taxon>
        <taxon>Bacillati</taxon>
        <taxon>Actinomycetota</taxon>
        <taxon>Actinomycetes</taxon>
        <taxon>Pseudonocardiales</taxon>
        <taxon>Pseudonocardiaceae</taxon>
        <taxon>Lentzea</taxon>
    </lineage>
</organism>
<dbReference type="SUPFAM" id="SSF46785">
    <property type="entry name" value="Winged helix' DNA-binding domain"/>
    <property type="match status" value="1"/>
</dbReference>
<name>A0ABP7AVX2_9PSEU</name>
<dbReference type="PRINTS" id="PR00598">
    <property type="entry name" value="HTHMARR"/>
</dbReference>
<dbReference type="SMART" id="SM00347">
    <property type="entry name" value="HTH_MARR"/>
    <property type="match status" value="1"/>
</dbReference>
<dbReference type="PANTHER" id="PTHR33164">
    <property type="entry name" value="TRANSCRIPTIONAL REGULATOR, MARR FAMILY"/>
    <property type="match status" value="1"/>
</dbReference>
<reference evidence="3" key="1">
    <citation type="journal article" date="2019" name="Int. J. Syst. Evol. Microbiol.">
        <title>The Global Catalogue of Microorganisms (GCM) 10K type strain sequencing project: providing services to taxonomists for standard genome sequencing and annotation.</title>
        <authorList>
            <consortium name="The Broad Institute Genomics Platform"/>
            <consortium name="The Broad Institute Genome Sequencing Center for Infectious Disease"/>
            <person name="Wu L."/>
            <person name="Ma J."/>
        </authorList>
    </citation>
    <scope>NUCLEOTIDE SEQUENCE [LARGE SCALE GENOMIC DNA]</scope>
    <source>
        <strain evidence="3">JCM 17494</strain>
    </source>
</reference>
<proteinExistence type="predicted"/>
<dbReference type="Gene3D" id="1.10.10.10">
    <property type="entry name" value="Winged helix-like DNA-binding domain superfamily/Winged helix DNA-binding domain"/>
    <property type="match status" value="1"/>
</dbReference>
<dbReference type="InterPro" id="IPR036388">
    <property type="entry name" value="WH-like_DNA-bd_sf"/>
</dbReference>
<dbReference type="InterPro" id="IPR006141">
    <property type="entry name" value="Intein_N"/>
</dbReference>
<dbReference type="Proteomes" id="UP001500711">
    <property type="component" value="Unassembled WGS sequence"/>
</dbReference>
<protein>
    <submittedName>
        <fullName evidence="2">MarR family transcriptional regulator</fullName>
    </submittedName>
</protein>
<accession>A0ABP7AVX2</accession>
<evidence type="ECO:0000259" key="1">
    <source>
        <dbReference type="PROSITE" id="PS50995"/>
    </source>
</evidence>
<dbReference type="PROSITE" id="PS50817">
    <property type="entry name" value="INTEIN_N_TER"/>
    <property type="match status" value="1"/>
</dbReference>
<evidence type="ECO:0000313" key="3">
    <source>
        <dbReference type="Proteomes" id="UP001500711"/>
    </source>
</evidence>
<dbReference type="RefSeq" id="WP_346130460.1">
    <property type="nucleotide sequence ID" value="NZ_BAABBE010000007.1"/>
</dbReference>
<dbReference type="PANTHER" id="PTHR33164:SF89">
    <property type="entry name" value="MARR FAMILY REGULATORY PROTEIN"/>
    <property type="match status" value="1"/>
</dbReference>
<dbReference type="Pfam" id="PF01047">
    <property type="entry name" value="MarR"/>
    <property type="match status" value="1"/>
</dbReference>
<dbReference type="InterPro" id="IPR000835">
    <property type="entry name" value="HTH_MarR-typ"/>
</dbReference>
<keyword evidence="3" id="KW-1185">Reference proteome</keyword>
<feature type="domain" description="HTH marR-type" evidence="1">
    <location>
        <begin position="7"/>
        <end position="138"/>
    </location>
</feature>
<dbReference type="InterPro" id="IPR039422">
    <property type="entry name" value="MarR/SlyA-like"/>
</dbReference>
<dbReference type="InterPro" id="IPR036390">
    <property type="entry name" value="WH_DNA-bd_sf"/>
</dbReference>
<dbReference type="EMBL" id="BAABBE010000007">
    <property type="protein sequence ID" value="GAA3641802.1"/>
    <property type="molecule type" value="Genomic_DNA"/>
</dbReference>
<sequence>MDPARTTSELIVQLQLLSRDIDLMAAQRLEGTGTSLRAVSVLMCADESEKTQGEIADLACLDKSTMVHTVDALEKDGLATRKPSQKDRRARVVEVTDEGRELVASTEHALAVLYDEVLARLPEADRELFLRSLATLAGGRSAR</sequence>
<evidence type="ECO:0000313" key="2">
    <source>
        <dbReference type="EMBL" id="GAA3641802.1"/>
    </source>
</evidence>
<gene>
    <name evidence="2" type="ORF">GCM10022267_30240</name>
</gene>
<dbReference type="PROSITE" id="PS50995">
    <property type="entry name" value="HTH_MARR_2"/>
    <property type="match status" value="1"/>
</dbReference>
<comment type="caution">
    <text evidence="2">The sequence shown here is derived from an EMBL/GenBank/DDBJ whole genome shotgun (WGS) entry which is preliminary data.</text>
</comment>